<evidence type="ECO:0000256" key="1">
    <source>
        <dbReference type="ARBA" id="ARBA00004450"/>
    </source>
</evidence>
<proteinExistence type="inferred from homology"/>
<feature type="domain" description="NAD-dependent epimerase/dehydratase" evidence="6">
    <location>
        <begin position="7"/>
        <end position="172"/>
    </location>
</feature>
<evidence type="ECO:0000256" key="3">
    <source>
        <dbReference type="ARBA" id="ARBA00022787"/>
    </source>
</evidence>
<evidence type="ECO:0000256" key="4">
    <source>
        <dbReference type="ARBA" id="ARBA00023128"/>
    </source>
</evidence>
<evidence type="ECO:0000313" key="8">
    <source>
        <dbReference type="Proteomes" id="UP001408356"/>
    </source>
</evidence>
<reference evidence="7 8" key="1">
    <citation type="journal article" date="2024" name="J. Plant Pathol.">
        <title>Sequence and assembly of the genome of Seiridium unicorne, isolate CBS 538.82, causal agent of cypress canker disease.</title>
        <authorList>
            <person name="Scali E."/>
            <person name="Rocca G.D."/>
            <person name="Danti R."/>
            <person name="Garbelotto M."/>
            <person name="Barberini S."/>
            <person name="Baroncelli R."/>
            <person name="Emiliani G."/>
        </authorList>
    </citation>
    <scope>NUCLEOTIDE SEQUENCE [LARGE SCALE GENOMIC DNA]</scope>
    <source>
        <strain evidence="7 8">BM-138-508</strain>
    </source>
</reference>
<keyword evidence="5" id="KW-0472">Membrane</keyword>
<dbReference type="PANTHER" id="PTHR14097">
    <property type="entry name" value="OXIDOREDUCTASE HTATIP2"/>
    <property type="match status" value="1"/>
</dbReference>
<evidence type="ECO:0000259" key="6">
    <source>
        <dbReference type="Pfam" id="PF01370"/>
    </source>
</evidence>
<keyword evidence="8" id="KW-1185">Reference proteome</keyword>
<sequence length="230" mass="24468">MTTTALFGSTGFVGSNILSTLLGLDTIKAIHTISRRAPKAEGAKLNAHIEADNAKWGSALKSIAPPPDVVFASVGTTKAAVGGVANQWKIDHDLNVDIAKAAREQGVKNFVFISSAGTRGLLADRVPYSQMKQGVEDTIKSLDFEQAIIVRPGAILGQRETDNKHGSTVFHTIVGALPGMARDRLGQDANIIARAAVNAALLAKEGKAPSKYWVLEQADVVRLGRDEYKL</sequence>
<protein>
    <recommendedName>
        <fullName evidence="6">NAD-dependent epimerase/dehydratase domain-containing protein</fullName>
    </recommendedName>
</protein>
<comment type="subcellular location">
    <subcellularLocation>
        <location evidence="1">Mitochondrion outer membrane</location>
        <topology evidence="1">Peripheral membrane protein</topology>
    </subcellularLocation>
</comment>
<organism evidence="7 8">
    <name type="scientific">Seiridium unicorne</name>
    <dbReference type="NCBI Taxonomy" id="138068"/>
    <lineage>
        <taxon>Eukaryota</taxon>
        <taxon>Fungi</taxon>
        <taxon>Dikarya</taxon>
        <taxon>Ascomycota</taxon>
        <taxon>Pezizomycotina</taxon>
        <taxon>Sordariomycetes</taxon>
        <taxon>Xylariomycetidae</taxon>
        <taxon>Amphisphaeriales</taxon>
        <taxon>Sporocadaceae</taxon>
        <taxon>Seiridium</taxon>
    </lineage>
</organism>
<dbReference type="InterPro" id="IPR001509">
    <property type="entry name" value="Epimerase_deHydtase"/>
</dbReference>
<dbReference type="SUPFAM" id="SSF51735">
    <property type="entry name" value="NAD(P)-binding Rossmann-fold domains"/>
    <property type="match status" value="1"/>
</dbReference>
<dbReference type="Proteomes" id="UP001408356">
    <property type="component" value="Unassembled WGS sequence"/>
</dbReference>
<dbReference type="Pfam" id="PF01370">
    <property type="entry name" value="Epimerase"/>
    <property type="match status" value="1"/>
</dbReference>
<keyword evidence="3" id="KW-1000">Mitochondrion outer membrane</keyword>
<dbReference type="InterPro" id="IPR036291">
    <property type="entry name" value="NAD(P)-bd_dom_sf"/>
</dbReference>
<evidence type="ECO:0000256" key="2">
    <source>
        <dbReference type="ARBA" id="ARBA00006617"/>
    </source>
</evidence>
<dbReference type="PANTHER" id="PTHR14097:SF7">
    <property type="entry name" value="OXIDOREDUCTASE HTATIP2"/>
    <property type="match status" value="1"/>
</dbReference>
<dbReference type="EMBL" id="JARVKF010000046">
    <property type="protein sequence ID" value="KAK9424166.1"/>
    <property type="molecule type" value="Genomic_DNA"/>
</dbReference>
<evidence type="ECO:0000313" key="7">
    <source>
        <dbReference type="EMBL" id="KAK9424166.1"/>
    </source>
</evidence>
<evidence type="ECO:0000256" key="5">
    <source>
        <dbReference type="ARBA" id="ARBA00023136"/>
    </source>
</evidence>
<keyword evidence="4" id="KW-0496">Mitochondrion</keyword>
<gene>
    <name evidence="7" type="ORF">SUNI508_03654</name>
</gene>
<dbReference type="Gene3D" id="3.40.50.720">
    <property type="entry name" value="NAD(P)-binding Rossmann-like Domain"/>
    <property type="match status" value="1"/>
</dbReference>
<comment type="similarity">
    <text evidence="2">Belongs to the FMP52 family.</text>
</comment>
<accession>A0ABR2VCB9</accession>
<name>A0ABR2VCB9_9PEZI</name>
<comment type="caution">
    <text evidence="7">The sequence shown here is derived from an EMBL/GenBank/DDBJ whole genome shotgun (WGS) entry which is preliminary data.</text>
</comment>